<feature type="compositionally biased region" description="Basic and acidic residues" evidence="5">
    <location>
        <begin position="44"/>
        <end position="54"/>
    </location>
</feature>
<dbReference type="InterPro" id="IPR001841">
    <property type="entry name" value="Znf_RING"/>
</dbReference>
<evidence type="ECO:0000256" key="5">
    <source>
        <dbReference type="SAM" id="MobiDB-lite"/>
    </source>
</evidence>
<dbReference type="InterPro" id="IPR013083">
    <property type="entry name" value="Znf_RING/FYVE/PHD"/>
</dbReference>
<dbReference type="PANTHER" id="PTHR47776">
    <property type="entry name" value="F5A8.9 PROTEIN"/>
    <property type="match status" value="1"/>
</dbReference>
<accession>A0A9Q0FVX4</accession>
<evidence type="ECO:0000256" key="3">
    <source>
        <dbReference type="ARBA" id="ARBA00022833"/>
    </source>
</evidence>
<gene>
    <name evidence="7" type="ORF">Tsubulata_010876</name>
</gene>
<name>A0A9Q0FVX4_9ROSI</name>
<dbReference type="Pfam" id="PF13639">
    <property type="entry name" value="zf-RING_2"/>
    <property type="match status" value="1"/>
</dbReference>
<evidence type="ECO:0000256" key="2">
    <source>
        <dbReference type="ARBA" id="ARBA00022771"/>
    </source>
</evidence>
<dbReference type="Gene3D" id="3.30.40.10">
    <property type="entry name" value="Zinc/RING finger domain, C3HC4 (zinc finger)"/>
    <property type="match status" value="1"/>
</dbReference>
<evidence type="ECO:0000256" key="4">
    <source>
        <dbReference type="PROSITE-ProRule" id="PRU00175"/>
    </source>
</evidence>
<dbReference type="GO" id="GO:0008270">
    <property type="term" value="F:zinc ion binding"/>
    <property type="evidence" value="ECO:0007669"/>
    <property type="project" value="UniProtKB-KW"/>
</dbReference>
<keyword evidence="1" id="KW-0479">Metal-binding</keyword>
<evidence type="ECO:0000313" key="8">
    <source>
        <dbReference type="Proteomes" id="UP001141552"/>
    </source>
</evidence>
<dbReference type="EMBL" id="JAKUCV010003462">
    <property type="protein sequence ID" value="KAJ4838848.1"/>
    <property type="molecule type" value="Genomic_DNA"/>
</dbReference>
<dbReference type="SUPFAM" id="SSF57850">
    <property type="entry name" value="RING/U-box"/>
    <property type="match status" value="1"/>
</dbReference>
<dbReference type="SMART" id="SM00184">
    <property type="entry name" value="RING"/>
    <property type="match status" value="1"/>
</dbReference>
<sequence>MRRLVKKNVSRKNVETVLLESDSGQCPTRLHENQPDAAAAYKSPDPERNAHMFERGGTSNATLNEDGTFASETFDEIEEVRDWNLLSSSEHSSLFPENAPASLKRHDNEDSKGKAKDMGHCGPRSPTSLKLSSCVICLTEFSPTRGILPCGHRFCCRCIQSWADHTFSLASICSACRFREPEELLISCHLCQSRCIHSYCLDPPVSPWTCTHCKDLQRLYHHAH</sequence>
<feature type="region of interest" description="Disordered" evidence="5">
    <location>
        <begin position="35"/>
        <end position="65"/>
    </location>
</feature>
<feature type="region of interest" description="Disordered" evidence="5">
    <location>
        <begin position="94"/>
        <end position="127"/>
    </location>
</feature>
<protein>
    <recommendedName>
        <fullName evidence="6">RING-type domain-containing protein</fullName>
    </recommendedName>
</protein>
<evidence type="ECO:0000313" key="7">
    <source>
        <dbReference type="EMBL" id="KAJ4838848.1"/>
    </source>
</evidence>
<dbReference type="PROSITE" id="PS50089">
    <property type="entry name" value="ZF_RING_2"/>
    <property type="match status" value="1"/>
</dbReference>
<feature type="compositionally biased region" description="Basic and acidic residues" evidence="5">
    <location>
        <begin position="104"/>
        <end position="119"/>
    </location>
</feature>
<dbReference type="AlphaFoldDB" id="A0A9Q0FVX4"/>
<comment type="caution">
    <text evidence="7">The sequence shown here is derived from an EMBL/GenBank/DDBJ whole genome shotgun (WGS) entry which is preliminary data.</text>
</comment>
<dbReference type="Proteomes" id="UP001141552">
    <property type="component" value="Unassembled WGS sequence"/>
</dbReference>
<dbReference type="OrthoDB" id="251770at2759"/>
<evidence type="ECO:0000256" key="1">
    <source>
        <dbReference type="ARBA" id="ARBA00022723"/>
    </source>
</evidence>
<dbReference type="InterPro" id="IPR017907">
    <property type="entry name" value="Znf_RING_CS"/>
</dbReference>
<reference evidence="7" key="1">
    <citation type="submission" date="2022-02" db="EMBL/GenBank/DDBJ databases">
        <authorList>
            <person name="Henning P.M."/>
            <person name="McCubbin A.G."/>
            <person name="Shore J.S."/>
        </authorList>
    </citation>
    <scope>NUCLEOTIDE SEQUENCE</scope>
    <source>
        <strain evidence="7">F60SS</strain>
        <tissue evidence="7">Leaves</tissue>
    </source>
</reference>
<keyword evidence="2 4" id="KW-0863">Zinc-finger</keyword>
<evidence type="ECO:0000259" key="6">
    <source>
        <dbReference type="PROSITE" id="PS50089"/>
    </source>
</evidence>
<reference evidence="7" key="2">
    <citation type="journal article" date="2023" name="Plants (Basel)">
        <title>Annotation of the Turnera subulata (Passifloraceae) Draft Genome Reveals the S-Locus Evolved after the Divergence of Turneroideae from Passifloroideae in a Stepwise Manner.</title>
        <authorList>
            <person name="Henning P.M."/>
            <person name="Roalson E.H."/>
            <person name="Mir W."/>
            <person name="McCubbin A.G."/>
            <person name="Shore J.S."/>
        </authorList>
    </citation>
    <scope>NUCLEOTIDE SEQUENCE</scope>
    <source>
        <strain evidence="7">F60SS</strain>
    </source>
</reference>
<dbReference type="InterPro" id="IPR011011">
    <property type="entry name" value="Znf_FYVE_PHD"/>
</dbReference>
<dbReference type="SUPFAM" id="SSF57903">
    <property type="entry name" value="FYVE/PHD zinc finger"/>
    <property type="match status" value="1"/>
</dbReference>
<keyword evidence="8" id="KW-1185">Reference proteome</keyword>
<feature type="domain" description="RING-type" evidence="6">
    <location>
        <begin position="134"/>
        <end position="177"/>
    </location>
</feature>
<organism evidence="7 8">
    <name type="scientific">Turnera subulata</name>
    <dbReference type="NCBI Taxonomy" id="218843"/>
    <lineage>
        <taxon>Eukaryota</taxon>
        <taxon>Viridiplantae</taxon>
        <taxon>Streptophyta</taxon>
        <taxon>Embryophyta</taxon>
        <taxon>Tracheophyta</taxon>
        <taxon>Spermatophyta</taxon>
        <taxon>Magnoliopsida</taxon>
        <taxon>eudicotyledons</taxon>
        <taxon>Gunneridae</taxon>
        <taxon>Pentapetalae</taxon>
        <taxon>rosids</taxon>
        <taxon>fabids</taxon>
        <taxon>Malpighiales</taxon>
        <taxon>Passifloraceae</taxon>
        <taxon>Turnera</taxon>
    </lineage>
</organism>
<keyword evidence="3" id="KW-0862">Zinc</keyword>
<dbReference type="PANTHER" id="PTHR47776:SF2">
    <property type="entry name" value="RING-TYPE E3 UBIQUITIN TRANSFERASE BRCA1"/>
    <property type="match status" value="1"/>
</dbReference>
<proteinExistence type="predicted"/>
<dbReference type="PROSITE" id="PS00518">
    <property type="entry name" value="ZF_RING_1"/>
    <property type="match status" value="1"/>
</dbReference>